<accession>A0A1F6B1J5</accession>
<protein>
    <submittedName>
        <fullName evidence="2">Uncharacterized protein</fullName>
    </submittedName>
</protein>
<feature type="transmembrane region" description="Helical" evidence="1">
    <location>
        <begin position="61"/>
        <end position="80"/>
    </location>
</feature>
<proteinExistence type="predicted"/>
<organism evidence="2 3">
    <name type="scientific">Candidatus Gottesmanbacteria bacterium RIFCSPLOWO2_01_FULL_49_10</name>
    <dbReference type="NCBI Taxonomy" id="1798396"/>
    <lineage>
        <taxon>Bacteria</taxon>
        <taxon>Candidatus Gottesmaniibacteriota</taxon>
    </lineage>
</organism>
<dbReference type="STRING" id="1798396.A2973_02600"/>
<keyword evidence="1" id="KW-1133">Transmembrane helix</keyword>
<keyword evidence="1" id="KW-0812">Transmembrane</keyword>
<reference evidence="2 3" key="1">
    <citation type="journal article" date="2016" name="Nat. Commun.">
        <title>Thousands of microbial genomes shed light on interconnected biogeochemical processes in an aquifer system.</title>
        <authorList>
            <person name="Anantharaman K."/>
            <person name="Brown C.T."/>
            <person name="Hug L.A."/>
            <person name="Sharon I."/>
            <person name="Castelle C.J."/>
            <person name="Probst A.J."/>
            <person name="Thomas B.C."/>
            <person name="Singh A."/>
            <person name="Wilkins M.J."/>
            <person name="Karaoz U."/>
            <person name="Brodie E.L."/>
            <person name="Williams K.H."/>
            <person name="Hubbard S.S."/>
            <person name="Banfield J.F."/>
        </authorList>
    </citation>
    <scope>NUCLEOTIDE SEQUENCE [LARGE SCALE GENOMIC DNA]</scope>
</reference>
<name>A0A1F6B1J5_9BACT</name>
<dbReference type="Proteomes" id="UP000176409">
    <property type="component" value="Unassembled WGS sequence"/>
</dbReference>
<evidence type="ECO:0000256" key="1">
    <source>
        <dbReference type="SAM" id="Phobius"/>
    </source>
</evidence>
<sequence length="134" mass="13828">MARHIRLPGRSIAITLLTLVVARAGTGVIYAIDPFAGCTNNAINTAIGCIQADDAGGFAQYLLRIGIGMGGGIAFLLIIFGGFQILTSAGNPERLNEGKELVSSAIAGLLMVIFSIFLLKIIGVDILGIPGFGP</sequence>
<evidence type="ECO:0000313" key="2">
    <source>
        <dbReference type="EMBL" id="OGG30788.1"/>
    </source>
</evidence>
<dbReference type="EMBL" id="MFJZ01000001">
    <property type="protein sequence ID" value="OGG30788.1"/>
    <property type="molecule type" value="Genomic_DNA"/>
</dbReference>
<feature type="transmembrane region" description="Helical" evidence="1">
    <location>
        <begin position="101"/>
        <end position="122"/>
    </location>
</feature>
<comment type="caution">
    <text evidence="2">The sequence shown here is derived from an EMBL/GenBank/DDBJ whole genome shotgun (WGS) entry which is preliminary data.</text>
</comment>
<keyword evidence="1" id="KW-0472">Membrane</keyword>
<dbReference type="AlphaFoldDB" id="A0A1F6B1J5"/>
<gene>
    <name evidence="2" type="ORF">A2973_02600</name>
</gene>
<feature type="transmembrane region" description="Helical" evidence="1">
    <location>
        <begin position="12"/>
        <end position="32"/>
    </location>
</feature>
<dbReference type="Pfam" id="PF18895">
    <property type="entry name" value="T4SS_pilin"/>
    <property type="match status" value="1"/>
</dbReference>
<dbReference type="InterPro" id="IPR043993">
    <property type="entry name" value="T4SS_pilin"/>
</dbReference>
<evidence type="ECO:0000313" key="3">
    <source>
        <dbReference type="Proteomes" id="UP000176409"/>
    </source>
</evidence>